<dbReference type="PANTHER" id="PTHR10672">
    <property type="entry name" value="ADDUCIN"/>
    <property type="match status" value="1"/>
</dbReference>
<feature type="domain" description="Class II aldolase/adducin N-terminal" evidence="2">
    <location>
        <begin position="8"/>
        <end position="187"/>
    </location>
</feature>
<dbReference type="SUPFAM" id="SSF53639">
    <property type="entry name" value="AraD/HMP-PK domain-like"/>
    <property type="match status" value="1"/>
</dbReference>
<dbReference type="InterPro" id="IPR051017">
    <property type="entry name" value="Aldolase-II_Adducin_sf"/>
</dbReference>
<evidence type="ECO:0000256" key="1">
    <source>
        <dbReference type="ARBA" id="ARBA00037961"/>
    </source>
</evidence>
<dbReference type="Proteomes" id="UP000325273">
    <property type="component" value="Unassembled WGS sequence"/>
</dbReference>
<reference evidence="3 4" key="1">
    <citation type="submission" date="2019-08" db="EMBL/GenBank/DDBJ databases">
        <title>Paraburkholderia sp. DCY113.</title>
        <authorList>
            <person name="Kang J."/>
        </authorList>
    </citation>
    <scope>NUCLEOTIDE SEQUENCE [LARGE SCALE GENOMIC DNA]</scope>
    <source>
        <strain evidence="3 4">DCY113</strain>
    </source>
</reference>
<dbReference type="Pfam" id="PF00596">
    <property type="entry name" value="Aldolase_II"/>
    <property type="match status" value="1"/>
</dbReference>
<keyword evidence="4" id="KW-1185">Reference proteome</keyword>
<dbReference type="GO" id="GO:0005856">
    <property type="term" value="C:cytoskeleton"/>
    <property type="evidence" value="ECO:0007669"/>
    <property type="project" value="TreeGrafter"/>
</dbReference>
<evidence type="ECO:0000259" key="2">
    <source>
        <dbReference type="SMART" id="SM01007"/>
    </source>
</evidence>
<proteinExistence type="inferred from homology"/>
<comment type="caution">
    <text evidence="3">The sequence shown here is derived from an EMBL/GenBank/DDBJ whole genome shotgun (WGS) entry which is preliminary data.</text>
</comment>
<accession>A0A5B0HH93</accession>
<organism evidence="3 4">
    <name type="scientific">Paraburkholderia panacisoli</name>
    <dbReference type="NCBI Taxonomy" id="2603818"/>
    <lineage>
        <taxon>Bacteria</taxon>
        <taxon>Pseudomonadati</taxon>
        <taxon>Pseudomonadota</taxon>
        <taxon>Betaproteobacteria</taxon>
        <taxon>Burkholderiales</taxon>
        <taxon>Burkholderiaceae</taxon>
        <taxon>Paraburkholderia</taxon>
    </lineage>
</organism>
<dbReference type="PANTHER" id="PTHR10672:SF3">
    <property type="entry name" value="PROTEIN HU-LI TAI SHAO"/>
    <property type="match status" value="1"/>
</dbReference>
<dbReference type="Gene3D" id="3.40.225.10">
    <property type="entry name" value="Class II aldolase/adducin N-terminal domain"/>
    <property type="match status" value="1"/>
</dbReference>
<dbReference type="RefSeq" id="WP_149669066.1">
    <property type="nucleotide sequence ID" value="NZ_VTUZ01000003.1"/>
</dbReference>
<dbReference type="SMART" id="SM01007">
    <property type="entry name" value="Aldolase_II"/>
    <property type="match status" value="1"/>
</dbReference>
<dbReference type="InterPro" id="IPR001303">
    <property type="entry name" value="Aldolase_II/adducin_N"/>
</dbReference>
<comment type="similarity">
    <text evidence="1">Belongs to the aldolase class II family.</text>
</comment>
<evidence type="ECO:0000313" key="3">
    <source>
        <dbReference type="EMBL" id="KAA1014498.1"/>
    </source>
</evidence>
<dbReference type="EMBL" id="VTUZ01000003">
    <property type="protein sequence ID" value="KAA1014498.1"/>
    <property type="molecule type" value="Genomic_DNA"/>
</dbReference>
<gene>
    <name evidence="3" type="ORF">FVF58_06575</name>
</gene>
<evidence type="ECO:0000313" key="4">
    <source>
        <dbReference type="Proteomes" id="UP000325273"/>
    </source>
</evidence>
<dbReference type="AlphaFoldDB" id="A0A5B0HH93"/>
<dbReference type="InterPro" id="IPR036409">
    <property type="entry name" value="Aldolase_II/adducin_N_sf"/>
</dbReference>
<name>A0A5B0HH93_9BURK</name>
<dbReference type="GO" id="GO:0051015">
    <property type="term" value="F:actin filament binding"/>
    <property type="evidence" value="ECO:0007669"/>
    <property type="project" value="TreeGrafter"/>
</dbReference>
<sequence>MNADEAKQKLIDAGRILEAEGQGDLTRGHVSVRVPGDPDHFFMKPHSHGFDEITPENIVVCNLDGEKVGGAGRRHSEVFIHSEIFKARPDVMSVIHSHPTHAVALSATGQPLKMISQPSCHFADGVPYYTDTMNLIRTPDMGAGVARALGSSKAVLMRNHGVAVTGRSIDEAVVLALLLEDACKIQLMTEAAGGVGECFSDEDIQRLHDTVTRPEQFSVNFEFLRRKVQRSVAAC</sequence>
<protein>
    <submittedName>
        <fullName evidence="3">Class II aldolase/adducin family protein</fullName>
    </submittedName>
</protein>